<dbReference type="SUPFAM" id="SSF49899">
    <property type="entry name" value="Concanavalin A-like lectins/glucanases"/>
    <property type="match status" value="2"/>
</dbReference>
<dbReference type="EMBL" id="LR796858">
    <property type="protein sequence ID" value="CAB4171025.1"/>
    <property type="molecule type" value="Genomic_DNA"/>
</dbReference>
<dbReference type="InterPro" id="IPR055906">
    <property type="entry name" value="DUF7483"/>
</dbReference>
<proteinExistence type="predicted"/>
<dbReference type="EMBL" id="LR796944">
    <property type="protein sequence ID" value="CAB4176379.1"/>
    <property type="molecule type" value="Genomic_DNA"/>
</dbReference>
<evidence type="ECO:0000259" key="1">
    <source>
        <dbReference type="Pfam" id="PF00622"/>
    </source>
</evidence>
<dbReference type="Pfam" id="PF24299">
    <property type="entry name" value="DUF7483"/>
    <property type="match status" value="1"/>
</dbReference>
<reference evidence="6" key="1">
    <citation type="submission" date="2020-05" db="EMBL/GenBank/DDBJ databases">
        <authorList>
            <person name="Chiriac C."/>
            <person name="Salcher M."/>
            <person name="Ghai R."/>
            <person name="Kavagutti S V."/>
        </authorList>
    </citation>
    <scope>NUCLEOTIDE SEQUENCE</scope>
</reference>
<evidence type="ECO:0000313" key="4">
    <source>
        <dbReference type="EMBL" id="CAB4171025.1"/>
    </source>
</evidence>
<sequence>MILANASSSVDGRYQITNSLRFQTTRTEYLTKTYTAGGNPNDTSLYIKTFNFCVKRGLLGTDQVILSNRFDATNYWMIAFDTTDRLYLYNSSSAASPNNNLLKRTTQVFRDPAAWYHININIDTTLATAEDRYQIWINGVRITAWDTNTIPPISSLACSYFVYPGQTWTANIGRLNSGINYFDGYLTELNVIDGQALLPRSFGSFDISTGQWIEKKYTGTYGANGFRLRFTDGTSTTSLGTDSSGLSNTWTLTNFARTAGITDCWMYDVPSPNSSIIVSAQPNSNYCVLNWLDNMNNGNPHSRGNLYYTGAYNNGVETRSSGTTAFSSGKYYFECTIVSGEVQMGIHNLSAPIASNTGIRAYKSNGQKNSNGTLTAYGSSPTTNDIIGCAIDADNGKIWWSKNNVWFTSGDPAAGTGAAFTDITGTNVPYFLTKNNTSQNCYSGSTYIDAWLHVNFGQRSFSYTPPTGFNSLCTTNIPAANTIPLGNKFMESTIYTGNGGTQSILNAGFKPDLFWAKSKSNVSNHGLVDSSRGGFNALYPNLTNAETNNAYSNANQDGIVSSFDVSGVTLGGSGTTNANGQSYVGWQWRAGNSIVTNTAGNITSQVNAGPVQGFSIVNYTGSITTTRTVGHGLGVAPRMIIIKPRNIPNGGWVVYHASLADPANYYLRLNTADVQVNDTSIWNNTAATSSVFSVGRDANTAIVSTNSEAVNYVAYCFSEIAGYSKFGYYTAISPGPFIHCGFKPKYVMIKCITNGYQWEVFDRSRNTNRSSSAYLQPNTTGAEVSNSSNVLLLSNGFRPWSPDATINTGTMIYAAFAECPFSTSNAS</sequence>
<name>A0A6J5T7I8_9CAUD</name>
<gene>
    <name evidence="6" type="ORF">UFOVP1666_74</name>
    <name evidence="3" type="ORF">UFOVP867_29</name>
    <name evidence="4" type="ORF">UFOVP913_169</name>
    <name evidence="5" type="ORF">UFOVP993_25</name>
</gene>
<evidence type="ECO:0000259" key="2">
    <source>
        <dbReference type="Pfam" id="PF24299"/>
    </source>
</evidence>
<dbReference type="InterPro" id="IPR013320">
    <property type="entry name" value="ConA-like_dom_sf"/>
</dbReference>
<dbReference type="Pfam" id="PF00622">
    <property type="entry name" value="SPRY"/>
    <property type="match status" value="1"/>
</dbReference>
<evidence type="ECO:0000313" key="3">
    <source>
        <dbReference type="EMBL" id="CAB4167582.1"/>
    </source>
</evidence>
<evidence type="ECO:0000313" key="6">
    <source>
        <dbReference type="EMBL" id="CAB4223031.1"/>
    </source>
</evidence>
<dbReference type="EMBL" id="LR796815">
    <property type="protein sequence ID" value="CAB4167582.1"/>
    <property type="molecule type" value="Genomic_DNA"/>
</dbReference>
<dbReference type="InterPro" id="IPR043136">
    <property type="entry name" value="B30.2/SPRY_sf"/>
</dbReference>
<organism evidence="6">
    <name type="scientific">uncultured Caudovirales phage</name>
    <dbReference type="NCBI Taxonomy" id="2100421"/>
    <lineage>
        <taxon>Viruses</taxon>
        <taxon>Duplodnaviria</taxon>
        <taxon>Heunggongvirae</taxon>
        <taxon>Uroviricota</taxon>
        <taxon>Caudoviricetes</taxon>
        <taxon>Peduoviridae</taxon>
        <taxon>Maltschvirus</taxon>
        <taxon>Maltschvirus maltsch</taxon>
    </lineage>
</organism>
<evidence type="ECO:0000313" key="5">
    <source>
        <dbReference type="EMBL" id="CAB4176379.1"/>
    </source>
</evidence>
<feature type="domain" description="DUF7483" evidence="2">
    <location>
        <begin position="488"/>
        <end position="820"/>
    </location>
</feature>
<accession>A0A6J5T7I8</accession>
<dbReference type="Gene3D" id="2.60.120.920">
    <property type="match status" value="1"/>
</dbReference>
<feature type="domain" description="SPRY" evidence="1">
    <location>
        <begin position="330"/>
        <end position="441"/>
    </location>
</feature>
<dbReference type="EMBL" id="LR797534">
    <property type="protein sequence ID" value="CAB4223031.1"/>
    <property type="molecule type" value="Genomic_DNA"/>
</dbReference>
<protein>
    <submittedName>
        <fullName evidence="6">SPRY domain containing protein</fullName>
    </submittedName>
</protein>
<dbReference type="InterPro" id="IPR003877">
    <property type="entry name" value="SPRY_dom"/>
</dbReference>